<proteinExistence type="predicted"/>
<dbReference type="RefSeq" id="WP_151677549.1">
    <property type="nucleotide sequence ID" value="NZ_WBWA01000005.1"/>
</dbReference>
<keyword evidence="3" id="KW-1185">Reference proteome</keyword>
<protein>
    <submittedName>
        <fullName evidence="2">Uncharacterized protein</fullName>
    </submittedName>
</protein>
<evidence type="ECO:0000313" key="2">
    <source>
        <dbReference type="EMBL" id="KAB2665995.1"/>
    </source>
</evidence>
<sequence>MKNYNVSSYSSTTGGADYTRHTVTADVQTNREKAILNVPARRGPIGKKGDKGDQGEPGNIENLTTLNITGGFF</sequence>
<reference evidence="2 3" key="1">
    <citation type="submission" date="2019-09" db="EMBL/GenBank/DDBJ databases">
        <title>Taxonomic organization of the family Brucellaceae based on a phylogenomic approach.</title>
        <authorList>
            <person name="Leclercq S."/>
            <person name="Cloeckaert A."/>
            <person name="Zygmunt M.S."/>
        </authorList>
    </citation>
    <scope>NUCLEOTIDE SEQUENCE [LARGE SCALE GENOMIC DNA]</scope>
    <source>
        <strain evidence="2 3">LMG 18957</strain>
    </source>
</reference>
<comment type="caution">
    <text evidence="2">The sequence shown here is derived from an EMBL/GenBank/DDBJ whole genome shotgun (WGS) entry which is preliminary data.</text>
</comment>
<dbReference type="AlphaFoldDB" id="A0A833CMY2"/>
<evidence type="ECO:0000313" key="3">
    <source>
        <dbReference type="Proteomes" id="UP000430843"/>
    </source>
</evidence>
<evidence type="ECO:0000256" key="1">
    <source>
        <dbReference type="SAM" id="MobiDB-lite"/>
    </source>
</evidence>
<dbReference type="Proteomes" id="UP000430843">
    <property type="component" value="Unassembled WGS sequence"/>
</dbReference>
<feature type="region of interest" description="Disordered" evidence="1">
    <location>
        <begin position="40"/>
        <end position="63"/>
    </location>
</feature>
<name>A0A833CMY2_9HYPH</name>
<accession>A0A833CMY2</accession>
<gene>
    <name evidence="2" type="ORF">F9K91_07650</name>
</gene>
<organism evidence="2 3">
    <name type="scientific">Brucella tritici</name>
    <dbReference type="NCBI Taxonomy" id="94626"/>
    <lineage>
        <taxon>Bacteria</taxon>
        <taxon>Pseudomonadati</taxon>
        <taxon>Pseudomonadota</taxon>
        <taxon>Alphaproteobacteria</taxon>
        <taxon>Hyphomicrobiales</taxon>
        <taxon>Brucellaceae</taxon>
        <taxon>Brucella/Ochrobactrum group</taxon>
        <taxon>Brucella</taxon>
    </lineage>
</organism>
<dbReference type="EMBL" id="WBWA01000005">
    <property type="protein sequence ID" value="KAB2665995.1"/>
    <property type="molecule type" value="Genomic_DNA"/>
</dbReference>